<keyword evidence="11" id="KW-0137">Centromere</keyword>
<comment type="catalytic activity">
    <reaction evidence="12">
        <text>L-lysyl(9)-[histone H3] + 3 S-adenosyl-L-methionine = N(6),N(6),N(6)-trimethyl-L-lysyl(9)-[histone H3] + 3 S-adenosyl-L-homocysteine + 3 H(+)</text>
        <dbReference type="Rhea" id="RHEA:60276"/>
        <dbReference type="Rhea" id="RHEA-COMP:15538"/>
        <dbReference type="Rhea" id="RHEA-COMP:15546"/>
        <dbReference type="ChEBI" id="CHEBI:15378"/>
        <dbReference type="ChEBI" id="CHEBI:29969"/>
        <dbReference type="ChEBI" id="CHEBI:57856"/>
        <dbReference type="ChEBI" id="CHEBI:59789"/>
        <dbReference type="ChEBI" id="CHEBI:61961"/>
        <dbReference type="EC" id="2.1.1.355"/>
    </reaction>
</comment>
<dbReference type="GO" id="GO:0032259">
    <property type="term" value="P:methylation"/>
    <property type="evidence" value="ECO:0007669"/>
    <property type="project" value="UniProtKB-KW"/>
</dbReference>
<dbReference type="Pfam" id="PF00856">
    <property type="entry name" value="SET"/>
    <property type="match status" value="1"/>
</dbReference>
<dbReference type="Pfam" id="PF05033">
    <property type="entry name" value="Pre-SET"/>
    <property type="match status" value="1"/>
</dbReference>
<keyword evidence="3" id="KW-0158">Chromosome</keyword>
<feature type="binding site" evidence="13">
    <location>
        <position position="284"/>
    </location>
    <ligand>
        <name>Zn(2+)</name>
        <dbReference type="ChEBI" id="CHEBI:29105"/>
        <label>1</label>
    </ligand>
</feature>
<feature type="domain" description="Pre-SET" evidence="17">
    <location>
        <begin position="280"/>
        <end position="340"/>
    </location>
</feature>
<feature type="binding site" evidence="13">
    <location>
        <position position="511"/>
    </location>
    <ligand>
        <name>Zn(2+)</name>
        <dbReference type="ChEBI" id="CHEBI:29105"/>
        <label>4</label>
    </ligand>
</feature>
<dbReference type="SUPFAM" id="SSF54160">
    <property type="entry name" value="Chromo domain-like"/>
    <property type="match status" value="1"/>
</dbReference>
<feature type="domain" description="Chromo" evidence="15">
    <location>
        <begin position="131"/>
        <end position="189"/>
    </location>
</feature>
<keyword evidence="4 12" id="KW-0489">Methyltransferase</keyword>
<dbReference type="Proteomes" id="UP000515135">
    <property type="component" value="Unplaced"/>
</dbReference>
<dbReference type="KEGG" id="bbel:109477354"/>
<keyword evidence="10 12" id="KW-0539">Nucleus</keyword>
<feature type="binding site" evidence="13">
    <location>
        <position position="322"/>
    </location>
    <ligand>
        <name>Zn(2+)</name>
        <dbReference type="ChEBI" id="CHEBI:29105"/>
        <label>3</label>
    </ligand>
</feature>
<dbReference type="SMART" id="SM00317">
    <property type="entry name" value="SET"/>
    <property type="match status" value="1"/>
</dbReference>
<feature type="binding site" evidence="13">
    <location>
        <position position="282"/>
    </location>
    <ligand>
        <name>Zn(2+)</name>
        <dbReference type="ChEBI" id="CHEBI:29105"/>
        <label>1</label>
    </ligand>
</feature>
<evidence type="ECO:0000313" key="19">
    <source>
        <dbReference type="Proteomes" id="UP000515135"/>
    </source>
</evidence>
<feature type="domain" description="SET" evidence="16">
    <location>
        <begin position="343"/>
        <end position="468"/>
    </location>
</feature>
<reference evidence="20" key="1">
    <citation type="submission" date="2025-08" db="UniProtKB">
        <authorList>
            <consortium name="RefSeq"/>
        </authorList>
    </citation>
    <scope>IDENTIFICATION</scope>
    <source>
        <tissue evidence="20">Gonad</tissue>
    </source>
</reference>
<dbReference type="InterPro" id="IPR007728">
    <property type="entry name" value="Pre-SET_dom"/>
</dbReference>
<dbReference type="PROSITE" id="PS00598">
    <property type="entry name" value="CHROMO_1"/>
    <property type="match status" value="1"/>
</dbReference>
<dbReference type="Gene3D" id="2.170.270.10">
    <property type="entry name" value="SET domain"/>
    <property type="match status" value="1"/>
</dbReference>
<feature type="binding site" evidence="13">
    <location>
        <position position="322"/>
    </location>
    <ligand>
        <name>Zn(2+)</name>
        <dbReference type="ChEBI" id="CHEBI:29105"/>
        <label>2</label>
    </ligand>
</feature>
<evidence type="ECO:0000256" key="5">
    <source>
        <dbReference type="ARBA" id="ARBA00022679"/>
    </source>
</evidence>
<dbReference type="GO" id="GO:0008270">
    <property type="term" value="F:zinc ion binding"/>
    <property type="evidence" value="ECO:0007669"/>
    <property type="project" value="UniProtKB-UniRule"/>
</dbReference>
<dbReference type="InterPro" id="IPR046341">
    <property type="entry name" value="SET_dom_sf"/>
</dbReference>
<keyword evidence="7 12" id="KW-0479">Metal-binding</keyword>
<dbReference type="InterPro" id="IPR011381">
    <property type="entry name" value="H3-K9_MeTrfase_SUV39H1/2-like"/>
</dbReference>
<evidence type="ECO:0000256" key="9">
    <source>
        <dbReference type="ARBA" id="ARBA00022853"/>
    </source>
</evidence>
<evidence type="ECO:0000256" key="4">
    <source>
        <dbReference type="ARBA" id="ARBA00022603"/>
    </source>
</evidence>
<dbReference type="InterPro" id="IPR023779">
    <property type="entry name" value="Chromodomain_CS"/>
</dbReference>
<dbReference type="SMART" id="SM00298">
    <property type="entry name" value="CHROMO"/>
    <property type="match status" value="1"/>
</dbReference>
<evidence type="ECO:0000256" key="11">
    <source>
        <dbReference type="ARBA" id="ARBA00023328"/>
    </source>
</evidence>
<feature type="binding site" evidence="13">
    <location>
        <position position="287"/>
    </location>
    <ligand>
        <name>Zn(2+)</name>
        <dbReference type="ChEBI" id="CHEBI:29105"/>
        <label>3</label>
    </ligand>
</feature>
<keyword evidence="19" id="KW-1185">Reference proteome</keyword>
<feature type="binding site" evidence="13">
    <location>
        <position position="513"/>
    </location>
    <ligand>
        <name>Zn(2+)</name>
        <dbReference type="ChEBI" id="CHEBI:29105"/>
        <label>4</label>
    </ligand>
</feature>
<organism evidence="19 20">
    <name type="scientific">Branchiostoma belcheri</name>
    <name type="common">Amphioxus</name>
    <dbReference type="NCBI Taxonomy" id="7741"/>
    <lineage>
        <taxon>Eukaryota</taxon>
        <taxon>Metazoa</taxon>
        <taxon>Chordata</taxon>
        <taxon>Cephalochordata</taxon>
        <taxon>Leptocardii</taxon>
        <taxon>Amphioxiformes</taxon>
        <taxon>Branchiostomatidae</taxon>
        <taxon>Branchiostoma</taxon>
    </lineage>
</organism>
<feature type="binding site" evidence="13">
    <location>
        <position position="428"/>
    </location>
    <ligand>
        <name>Zn(2+)</name>
        <dbReference type="ChEBI" id="CHEBI:29105"/>
        <label>4</label>
    </ligand>
</feature>
<name>A0A6P4ZJ99_BRABE</name>
<evidence type="ECO:0000256" key="10">
    <source>
        <dbReference type="ARBA" id="ARBA00023242"/>
    </source>
</evidence>
<dbReference type="AlphaFoldDB" id="A0A6P4ZJ99"/>
<gene>
    <name evidence="20" type="primary">LOC109477354</name>
</gene>
<dbReference type="PROSITE" id="PS50280">
    <property type="entry name" value="SET"/>
    <property type="match status" value="1"/>
</dbReference>
<evidence type="ECO:0000259" key="16">
    <source>
        <dbReference type="PROSITE" id="PS50280"/>
    </source>
</evidence>
<feature type="binding site" evidence="13">
    <location>
        <position position="287"/>
    </location>
    <ligand>
        <name>Zn(2+)</name>
        <dbReference type="ChEBI" id="CHEBI:29105"/>
        <label>1</label>
    </ligand>
</feature>
<comment type="subcellular location">
    <subcellularLocation>
        <location evidence="2">Chromosome</location>
        <location evidence="2">Centromere</location>
    </subcellularLocation>
    <subcellularLocation>
        <location evidence="1 12">Nucleus</location>
    </subcellularLocation>
</comment>
<keyword evidence="6 12" id="KW-0949">S-adenosyl-L-methionine</keyword>
<evidence type="ECO:0000256" key="14">
    <source>
        <dbReference type="SAM" id="MobiDB-lite"/>
    </source>
</evidence>
<feature type="binding site" evidence="13">
    <location>
        <position position="326"/>
    </location>
    <ligand>
        <name>Zn(2+)</name>
        <dbReference type="ChEBI" id="CHEBI:29105"/>
        <label>2</label>
    </ligand>
</feature>
<feature type="compositionally biased region" description="Basic and acidic residues" evidence="14">
    <location>
        <begin position="494"/>
        <end position="508"/>
    </location>
</feature>
<feature type="binding site" evidence="13">
    <location>
        <position position="295"/>
    </location>
    <ligand>
        <name>Zn(2+)</name>
        <dbReference type="ChEBI" id="CHEBI:29105"/>
        <label>2</label>
    </ligand>
</feature>
<accession>A0A6P4ZJ99</accession>
<dbReference type="RefSeq" id="XP_019634119.1">
    <property type="nucleotide sequence ID" value="XM_019778560.1"/>
</dbReference>
<dbReference type="InterPro" id="IPR000953">
    <property type="entry name" value="Chromo/chromo_shadow_dom"/>
</dbReference>
<dbReference type="EC" id="2.1.1.355" evidence="12"/>
<feature type="binding site" evidence="13">
    <location>
        <position position="294"/>
    </location>
    <ligand>
        <name>Zn(2+)</name>
        <dbReference type="ChEBI" id="CHEBI:29105"/>
        <label>1</label>
    </ligand>
</feature>
<dbReference type="SUPFAM" id="SSF82199">
    <property type="entry name" value="SET domain"/>
    <property type="match status" value="1"/>
</dbReference>
<feature type="binding site" evidence="13">
    <location>
        <position position="518"/>
    </location>
    <ligand>
        <name>Zn(2+)</name>
        <dbReference type="ChEBI" id="CHEBI:29105"/>
        <label>4</label>
    </ligand>
</feature>
<dbReference type="PIRSF" id="PIRSF009343">
    <property type="entry name" value="SUV39_SET"/>
    <property type="match status" value="1"/>
</dbReference>
<dbReference type="OrthoDB" id="308383at2759"/>
<dbReference type="GO" id="GO:0140949">
    <property type="term" value="F:histone H3K9 trimethyltransferase activity"/>
    <property type="evidence" value="ECO:0007669"/>
    <property type="project" value="UniProtKB-EC"/>
</dbReference>
<dbReference type="InterPro" id="IPR023780">
    <property type="entry name" value="Chromo_domain"/>
</dbReference>
<keyword evidence="8 12" id="KW-0862">Zinc</keyword>
<dbReference type="SMART" id="SM00468">
    <property type="entry name" value="PreSET"/>
    <property type="match status" value="1"/>
</dbReference>
<dbReference type="PANTHER" id="PTHR46223:SF4">
    <property type="entry name" value="HISTONE-LYSINE N-METHYLTRANSFERASE-RELATED"/>
    <property type="match status" value="1"/>
</dbReference>
<feature type="binding site" evidence="13">
    <location>
        <position position="328"/>
    </location>
    <ligand>
        <name>Zn(2+)</name>
        <dbReference type="ChEBI" id="CHEBI:29105"/>
        <label>3</label>
    </ligand>
</feature>
<evidence type="ECO:0000313" key="20">
    <source>
        <dbReference type="RefSeq" id="XP_019634119.1"/>
    </source>
</evidence>
<evidence type="ECO:0000256" key="13">
    <source>
        <dbReference type="PIRSR" id="PIRSR009343-2"/>
    </source>
</evidence>
<evidence type="ECO:0000256" key="1">
    <source>
        <dbReference type="ARBA" id="ARBA00004123"/>
    </source>
</evidence>
<dbReference type="Gene3D" id="2.40.50.40">
    <property type="match status" value="1"/>
</dbReference>
<evidence type="ECO:0000256" key="6">
    <source>
        <dbReference type="ARBA" id="ARBA00022691"/>
    </source>
</evidence>
<proteinExistence type="inferred from homology"/>
<feature type="binding site" evidence="13">
    <location>
        <position position="282"/>
    </location>
    <ligand>
        <name>Zn(2+)</name>
        <dbReference type="ChEBI" id="CHEBI:29105"/>
        <label>2</label>
    </ligand>
</feature>
<dbReference type="InterPro" id="IPR001214">
    <property type="entry name" value="SET_dom"/>
</dbReference>
<evidence type="ECO:0000259" key="17">
    <source>
        <dbReference type="PROSITE" id="PS50867"/>
    </source>
</evidence>
<keyword evidence="9 12" id="KW-0156">Chromatin regulator</keyword>
<feature type="binding site" evidence="13">
    <location>
        <position position="332"/>
    </location>
    <ligand>
        <name>Zn(2+)</name>
        <dbReference type="ChEBI" id="CHEBI:29105"/>
        <label>3</label>
    </ligand>
</feature>
<evidence type="ECO:0000256" key="3">
    <source>
        <dbReference type="ARBA" id="ARBA00022454"/>
    </source>
</evidence>
<dbReference type="CDD" id="cd00024">
    <property type="entry name" value="CD_CSD"/>
    <property type="match status" value="1"/>
</dbReference>
<evidence type="ECO:0000256" key="7">
    <source>
        <dbReference type="ARBA" id="ARBA00022723"/>
    </source>
</evidence>
<protein>
    <recommendedName>
        <fullName evidence="12">Histone-lysine N-methyltransferase</fullName>
        <ecNumber evidence="12">2.1.1.355</ecNumber>
    </recommendedName>
</protein>
<dbReference type="PROSITE" id="PS50867">
    <property type="entry name" value="PRE_SET"/>
    <property type="match status" value="1"/>
</dbReference>
<evidence type="ECO:0000259" key="15">
    <source>
        <dbReference type="PROSITE" id="PS50013"/>
    </source>
</evidence>
<dbReference type="InterPro" id="IPR050973">
    <property type="entry name" value="H3K9_Histone-Lys_N-MTase"/>
</dbReference>
<dbReference type="PROSITE" id="PS50013">
    <property type="entry name" value="CHROMO_2"/>
    <property type="match status" value="1"/>
</dbReference>
<feature type="region of interest" description="Disordered" evidence="14">
    <location>
        <begin position="474"/>
        <end position="508"/>
    </location>
</feature>
<evidence type="ECO:0000256" key="12">
    <source>
        <dbReference type="PIRNR" id="PIRNR009343"/>
    </source>
</evidence>
<dbReference type="GO" id="GO:0000775">
    <property type="term" value="C:chromosome, centromeric region"/>
    <property type="evidence" value="ECO:0007669"/>
    <property type="project" value="UniProtKB-SubCell"/>
</dbReference>
<dbReference type="Pfam" id="PF00385">
    <property type="entry name" value="Chromo"/>
    <property type="match status" value="1"/>
</dbReference>
<dbReference type="GeneID" id="109477354"/>
<keyword evidence="5 12" id="KW-0808">Transferase</keyword>
<evidence type="ECO:0000256" key="8">
    <source>
        <dbReference type="ARBA" id="ARBA00022833"/>
    </source>
</evidence>
<sequence>MNDIGNLKIPPDLPPEKMAAAAPDSFPACKIPCLLSREQLQKLCEKEELRFNDYAGPTWTELAVDMRKLGMKMDVIFPEMPNIDCITVLDTPSPSSASSVSLTATSSSGNNNAKLPKTAMLKKRRVLDEEFEVEEILDYKRRAGQDYYFIKWQGWPPSYNTWEPKEHLQCSKLMKEYHQNLKRKKLSRKNKRRKDQHQFSVFMPLVAKPLFPPLTEDTLAKFKQKQSLLLWQEELNRKCTDPGRIVVENHVDLEGPPPNFIYINDYKAGEGVVIPEDPLVGCSCSDCFESQDACCPTQTGAKFAYTKTGRIRLRPGKPIYECNKRCSCGPKCSNRVIQKGRLHNMAIFRTANGCGWGVKTLQKIKMNTFVMTYVGEVITNEEAEERGKVYDENGRTYLFDLDYNDEDAPYTVDAAVHGNISHFVNHSCNPNMTVYNVFINCLDPRLPHIALFSNKDIEAGEELTFDYLMYKGDSSDDDTSHPSSPMTPFVSRSPIKDQSTEGKKDKERVPCRCGAENCRKYLY</sequence>
<dbReference type="GO" id="GO:0005634">
    <property type="term" value="C:nucleus"/>
    <property type="evidence" value="ECO:0007669"/>
    <property type="project" value="UniProtKB-SubCell"/>
</dbReference>
<dbReference type="PANTHER" id="PTHR46223">
    <property type="entry name" value="HISTONE-LYSINE N-METHYLTRANSFERASE SUV39H"/>
    <property type="match status" value="1"/>
</dbReference>
<comment type="similarity">
    <text evidence="12">Belongs to the class V-like SAM-binding methyltransferase superfamily. Histone-lysine methyltransferase family. Suvar3-9 subfamily.</text>
</comment>
<dbReference type="CDD" id="cd10542">
    <property type="entry name" value="SET_SUV39H"/>
    <property type="match status" value="1"/>
</dbReference>
<dbReference type="InterPro" id="IPR016197">
    <property type="entry name" value="Chromo-like_dom_sf"/>
</dbReference>
<evidence type="ECO:0000256" key="2">
    <source>
        <dbReference type="ARBA" id="ARBA00004584"/>
    </source>
</evidence>
<dbReference type="SMART" id="SM00508">
    <property type="entry name" value="PostSET"/>
    <property type="match status" value="1"/>
</dbReference>
<evidence type="ECO:0000259" key="18">
    <source>
        <dbReference type="PROSITE" id="PS50868"/>
    </source>
</evidence>
<dbReference type="InterPro" id="IPR003616">
    <property type="entry name" value="Post-SET_dom"/>
</dbReference>
<dbReference type="PROSITE" id="PS50868">
    <property type="entry name" value="POST_SET"/>
    <property type="match status" value="1"/>
</dbReference>
<feature type="domain" description="Post-SET" evidence="18">
    <location>
        <begin position="507"/>
        <end position="523"/>
    </location>
</feature>